<dbReference type="KEGG" id="agh:M3I41_04510"/>
<dbReference type="InterPro" id="IPR000182">
    <property type="entry name" value="GNAT_dom"/>
</dbReference>
<dbReference type="SUPFAM" id="SSF55729">
    <property type="entry name" value="Acyl-CoA N-acyltransferases (Nat)"/>
    <property type="match status" value="1"/>
</dbReference>
<proteinExistence type="predicted"/>
<reference evidence="4" key="1">
    <citation type="submission" date="2022-05" db="EMBL/GenBank/DDBJ databases">
        <title>Using nanopore sequencing to obtain complete genomes from saliva samples.</title>
        <authorList>
            <person name="Baker J.L."/>
        </authorList>
    </citation>
    <scope>NUCLEOTIDE SEQUENCE</scope>
    <source>
        <strain evidence="4">JCVI-JB-Ag32</strain>
    </source>
</reference>
<dbReference type="PANTHER" id="PTHR43072">
    <property type="entry name" value="N-ACETYLTRANSFERASE"/>
    <property type="match status" value="1"/>
</dbReference>
<keyword evidence="2" id="KW-0012">Acyltransferase</keyword>
<dbReference type="PANTHER" id="PTHR43072:SF23">
    <property type="entry name" value="UPF0039 PROTEIN C11D3.02C"/>
    <property type="match status" value="1"/>
</dbReference>
<gene>
    <name evidence="4" type="ORF">M3I41_04510</name>
</gene>
<organism evidence="4 5">
    <name type="scientific">Actinomyces graevenitzii</name>
    <dbReference type="NCBI Taxonomy" id="55565"/>
    <lineage>
        <taxon>Bacteria</taxon>
        <taxon>Bacillati</taxon>
        <taxon>Actinomycetota</taxon>
        <taxon>Actinomycetes</taxon>
        <taxon>Actinomycetales</taxon>
        <taxon>Actinomycetaceae</taxon>
        <taxon>Actinomyces</taxon>
    </lineage>
</organism>
<protein>
    <submittedName>
        <fullName evidence="4">N-acetyltransferase family protein</fullName>
    </submittedName>
</protein>
<evidence type="ECO:0000256" key="1">
    <source>
        <dbReference type="ARBA" id="ARBA00022679"/>
    </source>
</evidence>
<dbReference type="InterPro" id="IPR016181">
    <property type="entry name" value="Acyl_CoA_acyltransferase"/>
</dbReference>
<dbReference type="Proteomes" id="UP000830236">
    <property type="component" value="Chromosome"/>
</dbReference>
<keyword evidence="1" id="KW-0808">Transferase</keyword>
<dbReference type="EMBL" id="CP097095">
    <property type="protein sequence ID" value="UQF80525.1"/>
    <property type="molecule type" value="Genomic_DNA"/>
</dbReference>
<evidence type="ECO:0000313" key="4">
    <source>
        <dbReference type="EMBL" id="UQF80525.1"/>
    </source>
</evidence>
<evidence type="ECO:0000259" key="3">
    <source>
        <dbReference type="PROSITE" id="PS51186"/>
    </source>
</evidence>
<dbReference type="AlphaFoldDB" id="A0A9E7AH42"/>
<accession>A0A9E7AH42</accession>
<dbReference type="GO" id="GO:0016747">
    <property type="term" value="F:acyltransferase activity, transferring groups other than amino-acyl groups"/>
    <property type="evidence" value="ECO:0007669"/>
    <property type="project" value="InterPro"/>
</dbReference>
<dbReference type="Pfam" id="PF00583">
    <property type="entry name" value="Acetyltransf_1"/>
    <property type="match status" value="1"/>
</dbReference>
<evidence type="ECO:0000256" key="2">
    <source>
        <dbReference type="ARBA" id="ARBA00023315"/>
    </source>
</evidence>
<name>A0A9E7AH42_9ACTO</name>
<sequence>MIIRKATYADAIAMSQIRNEAARTGVALWTSHQILPGDAPAWLKPALERGTAVVAVDEHDQVLGYATAEQWRAYEAYEHSVENSIYIRASARGQGLGKQLLAALLAASKAAGDKLMMAFIESGNIASVELHSQAGFKLECVIPRAGTKFGQDLDLTIMSYHL</sequence>
<feature type="domain" description="N-acetyltransferase" evidence="3">
    <location>
        <begin position="1"/>
        <end position="162"/>
    </location>
</feature>
<evidence type="ECO:0000313" key="5">
    <source>
        <dbReference type="Proteomes" id="UP000830236"/>
    </source>
</evidence>
<dbReference type="Gene3D" id="3.40.630.30">
    <property type="match status" value="1"/>
</dbReference>
<dbReference type="PROSITE" id="PS51186">
    <property type="entry name" value="GNAT"/>
    <property type="match status" value="1"/>
</dbReference>